<protein>
    <recommendedName>
        <fullName evidence="4">DUF4369 domain-containing protein</fullName>
    </recommendedName>
</protein>
<comment type="caution">
    <text evidence="2">The sequence shown here is derived from an EMBL/GenBank/DDBJ whole genome shotgun (WGS) entry which is preliminary data.</text>
</comment>
<name>A0A317EM15_9SPHI</name>
<gene>
    <name evidence="2" type="ORF">DHW03_10140</name>
</gene>
<reference evidence="2 3" key="1">
    <citation type="submission" date="2018-05" db="EMBL/GenBank/DDBJ databases">
        <title>Pedobacter paludis sp. nov., isolated from wetland soil.</title>
        <authorList>
            <person name="Zhang Y."/>
            <person name="Wang G."/>
        </authorList>
    </citation>
    <scope>NUCLEOTIDE SEQUENCE [LARGE SCALE GENOMIC DNA]</scope>
    <source>
        <strain evidence="2 3">KCTC22721</strain>
    </source>
</reference>
<keyword evidence="3" id="KW-1185">Reference proteome</keyword>
<dbReference type="EMBL" id="QGNZ01000002">
    <property type="protein sequence ID" value="PWS27920.1"/>
    <property type="molecule type" value="Genomic_DNA"/>
</dbReference>
<organism evidence="2 3">
    <name type="scientific">Pedobacter yonginense</name>
    <dbReference type="NCBI Taxonomy" id="651869"/>
    <lineage>
        <taxon>Bacteria</taxon>
        <taxon>Pseudomonadati</taxon>
        <taxon>Bacteroidota</taxon>
        <taxon>Sphingobacteriia</taxon>
        <taxon>Sphingobacteriales</taxon>
        <taxon>Sphingobacteriaceae</taxon>
        <taxon>Pedobacter</taxon>
    </lineage>
</organism>
<evidence type="ECO:0000313" key="3">
    <source>
        <dbReference type="Proteomes" id="UP000245379"/>
    </source>
</evidence>
<dbReference type="Proteomes" id="UP000245379">
    <property type="component" value="Unassembled WGS sequence"/>
</dbReference>
<sequence length="255" mass="29203">MKKIFAKLLGACMFSLILFTNIQTRAQNTDQLENVGIINKATVYLTSGEFKTGVVAFHLYNTGVLLFSDTSTFNSFDKLYTRKKSEFQVIKIEDITSVVTSMRGTWFVKNAQGAKYYLKEGLTFFRLVSDETGKLKLYERKVSNPDKGNRLDSFYYVTDIDNERNVISVDAAKFMPNFPKKASVFFAACPDLAQKITDKTPGYVPFEEPKFSLSALKQKISDNIKNGGIEQPREEENPFKIWERLLKEYNFCIKN</sequence>
<evidence type="ECO:0000256" key="1">
    <source>
        <dbReference type="SAM" id="SignalP"/>
    </source>
</evidence>
<feature type="signal peptide" evidence="1">
    <location>
        <begin position="1"/>
        <end position="26"/>
    </location>
</feature>
<dbReference type="AlphaFoldDB" id="A0A317EM15"/>
<dbReference type="RefSeq" id="WP_109925640.1">
    <property type="nucleotide sequence ID" value="NZ_QGNZ01000002.1"/>
</dbReference>
<accession>A0A317EM15</accession>
<feature type="chain" id="PRO_5016303763" description="DUF4369 domain-containing protein" evidence="1">
    <location>
        <begin position="27"/>
        <end position="255"/>
    </location>
</feature>
<proteinExistence type="predicted"/>
<keyword evidence="1" id="KW-0732">Signal</keyword>
<evidence type="ECO:0008006" key="4">
    <source>
        <dbReference type="Google" id="ProtNLM"/>
    </source>
</evidence>
<evidence type="ECO:0000313" key="2">
    <source>
        <dbReference type="EMBL" id="PWS27920.1"/>
    </source>
</evidence>